<sequence length="36" mass="4011">RFKFNPLPIPSHGGKGSRHQPGGSIVQPTWMYGDME</sequence>
<accession>A0A2K3KAP6</accession>
<feature type="region of interest" description="Disordered" evidence="1">
    <location>
        <begin position="1"/>
        <end position="36"/>
    </location>
</feature>
<name>A0A2K3KAP6_TRIPR</name>
<gene>
    <name evidence="2" type="ORF">L195_g053450</name>
</gene>
<feature type="non-terminal residue" evidence="2">
    <location>
        <position position="1"/>
    </location>
</feature>
<evidence type="ECO:0000313" key="2">
    <source>
        <dbReference type="EMBL" id="PNX63329.1"/>
    </source>
</evidence>
<organism evidence="2 3">
    <name type="scientific">Trifolium pratense</name>
    <name type="common">Red clover</name>
    <dbReference type="NCBI Taxonomy" id="57577"/>
    <lineage>
        <taxon>Eukaryota</taxon>
        <taxon>Viridiplantae</taxon>
        <taxon>Streptophyta</taxon>
        <taxon>Embryophyta</taxon>
        <taxon>Tracheophyta</taxon>
        <taxon>Spermatophyta</taxon>
        <taxon>Magnoliopsida</taxon>
        <taxon>eudicotyledons</taxon>
        <taxon>Gunneridae</taxon>
        <taxon>Pentapetalae</taxon>
        <taxon>rosids</taxon>
        <taxon>fabids</taxon>
        <taxon>Fabales</taxon>
        <taxon>Fabaceae</taxon>
        <taxon>Papilionoideae</taxon>
        <taxon>50 kb inversion clade</taxon>
        <taxon>NPAAA clade</taxon>
        <taxon>Hologalegina</taxon>
        <taxon>IRL clade</taxon>
        <taxon>Trifolieae</taxon>
        <taxon>Trifolium</taxon>
    </lineage>
</organism>
<dbReference type="Proteomes" id="UP000236291">
    <property type="component" value="Unassembled WGS sequence"/>
</dbReference>
<dbReference type="AlphaFoldDB" id="A0A2K3KAP6"/>
<comment type="caution">
    <text evidence="2">The sequence shown here is derived from an EMBL/GenBank/DDBJ whole genome shotgun (WGS) entry which is preliminary data.</text>
</comment>
<dbReference type="EMBL" id="ASHM01090107">
    <property type="protein sequence ID" value="PNX63329.1"/>
    <property type="molecule type" value="Genomic_DNA"/>
</dbReference>
<evidence type="ECO:0000256" key="1">
    <source>
        <dbReference type="SAM" id="MobiDB-lite"/>
    </source>
</evidence>
<reference evidence="2 3" key="1">
    <citation type="journal article" date="2014" name="Am. J. Bot.">
        <title>Genome assembly and annotation for red clover (Trifolium pratense; Fabaceae).</title>
        <authorList>
            <person name="Istvanek J."/>
            <person name="Jaros M."/>
            <person name="Krenek A."/>
            <person name="Repkova J."/>
        </authorList>
    </citation>
    <scope>NUCLEOTIDE SEQUENCE [LARGE SCALE GENOMIC DNA]</scope>
    <source>
        <strain evidence="3">cv. Tatra</strain>
        <tissue evidence="2">Young leaves</tissue>
    </source>
</reference>
<proteinExistence type="predicted"/>
<evidence type="ECO:0000313" key="3">
    <source>
        <dbReference type="Proteomes" id="UP000236291"/>
    </source>
</evidence>
<reference evidence="2 3" key="2">
    <citation type="journal article" date="2017" name="Front. Plant Sci.">
        <title>Gene Classification and Mining of Molecular Markers Useful in Red Clover (Trifolium pratense) Breeding.</title>
        <authorList>
            <person name="Istvanek J."/>
            <person name="Dluhosova J."/>
            <person name="Dluhos P."/>
            <person name="Patkova L."/>
            <person name="Nedelnik J."/>
            <person name="Repkova J."/>
        </authorList>
    </citation>
    <scope>NUCLEOTIDE SEQUENCE [LARGE SCALE GENOMIC DNA]</scope>
    <source>
        <strain evidence="3">cv. Tatra</strain>
        <tissue evidence="2">Young leaves</tissue>
    </source>
</reference>
<protein>
    <submittedName>
        <fullName evidence="2">Uncharacterized protein</fullName>
    </submittedName>
</protein>